<gene>
    <name evidence="1" type="ORF">BMON_0468</name>
</gene>
<dbReference type="RefSeq" id="WP_033512293.1">
    <property type="nucleotide sequence ID" value="NZ_JDUO01000004.1"/>
</dbReference>
<comment type="caution">
    <text evidence="1">The sequence shown here is derived from an EMBL/GenBank/DDBJ whole genome shotgun (WGS) entry which is preliminary data.</text>
</comment>
<dbReference type="OrthoDB" id="6396118at2"/>
<name>A0A087C7L3_9BIFI</name>
<evidence type="ECO:0000313" key="1">
    <source>
        <dbReference type="EMBL" id="KFI79263.1"/>
    </source>
</evidence>
<sequence>MGSAVGLFQTYHQRENVITDNVVYFLKMIQKLDGRSYDALLVELFGDDESQADFDDVFELQPASLKQHAHSVPDACIERDSYKIVVETKGNGAKFTEPQLEGHMEYLTAEGSTGHNEHKDHRLLLTLDVGAFPADLLEKTKRAAKDNSVQWNHLTFVDLASLARQACAETTSEILLNILDEFDNYLDCEKLIPSTDVIMKMVLAGKAHQLNENASSNGYGVYFHPAERRGYSFNRNASMLGMYWQKSIRAIARIQTVAKMVNGDVRSAQVIFSEPDVPIADEDESQNAETEVGPITTATALSEDQIAAASHAIDRAEREFGWNLHHEPYYVYLTEPFVQTDFPKTSPRAPFGVRLFNLDEELHLDESSSSSTRSNPTVGVKDLCTQEIADKLRNCSWK</sequence>
<dbReference type="eggNOG" id="ENOG502Z7WV">
    <property type="taxonomic scope" value="Bacteria"/>
</dbReference>
<keyword evidence="2" id="KW-1185">Reference proteome</keyword>
<protein>
    <submittedName>
        <fullName evidence="1">Uncharacterized protein</fullName>
    </submittedName>
</protein>
<reference evidence="1 2" key="1">
    <citation type="submission" date="2014-03" db="EMBL/GenBank/DDBJ databases">
        <title>Genomics of Bifidobacteria.</title>
        <authorList>
            <person name="Ventura M."/>
            <person name="Milani C."/>
            <person name="Lugli G.A."/>
        </authorList>
    </citation>
    <scope>NUCLEOTIDE SEQUENCE [LARGE SCALE GENOMIC DNA]</scope>
    <source>
        <strain evidence="1 2">DSM 21395</strain>
    </source>
</reference>
<accession>A0A087C7L3</accession>
<dbReference type="EMBL" id="JGZE01000002">
    <property type="protein sequence ID" value="KFI79263.1"/>
    <property type="molecule type" value="Genomic_DNA"/>
</dbReference>
<dbReference type="Proteomes" id="UP000029082">
    <property type="component" value="Unassembled WGS sequence"/>
</dbReference>
<dbReference type="AlphaFoldDB" id="A0A087C7L3"/>
<proteinExistence type="predicted"/>
<dbReference type="GeneID" id="93094338"/>
<organism evidence="1 2">
    <name type="scientific">Bifidobacterium mongoliense DSM 21395</name>
    <dbReference type="NCBI Taxonomy" id="1437603"/>
    <lineage>
        <taxon>Bacteria</taxon>
        <taxon>Bacillati</taxon>
        <taxon>Actinomycetota</taxon>
        <taxon>Actinomycetes</taxon>
        <taxon>Bifidobacteriales</taxon>
        <taxon>Bifidobacteriaceae</taxon>
        <taxon>Bifidobacterium</taxon>
    </lineage>
</organism>
<evidence type="ECO:0000313" key="2">
    <source>
        <dbReference type="Proteomes" id="UP000029082"/>
    </source>
</evidence>